<keyword evidence="13" id="KW-1185">Reference proteome</keyword>
<dbReference type="GO" id="GO:0008308">
    <property type="term" value="F:voltage-gated monoatomic anion channel activity"/>
    <property type="evidence" value="ECO:0007669"/>
    <property type="project" value="InterPro"/>
</dbReference>
<keyword evidence="9 10" id="KW-0472">Membrane</keyword>
<sequence length="81" mass="9036">MRRFNVAWWAYSFPITVLALVSTDYAQEVKGTLSNILMFLLLALSVLVSLALTFFTFLNSKMLLPDNDPIASLLIGLPTVQ</sequence>
<gene>
    <name evidence="12" type="ORF">KK1_033657</name>
</gene>
<evidence type="ECO:0000256" key="6">
    <source>
        <dbReference type="ARBA" id="ARBA00022692"/>
    </source>
</evidence>
<evidence type="ECO:0000256" key="10">
    <source>
        <dbReference type="SAM" id="Phobius"/>
    </source>
</evidence>
<evidence type="ECO:0000256" key="1">
    <source>
        <dbReference type="ARBA" id="ARBA00004127"/>
    </source>
</evidence>
<comment type="subcellular location">
    <subcellularLocation>
        <location evidence="2">Cell membrane</location>
    </subcellularLocation>
    <subcellularLocation>
        <location evidence="1">Endomembrane system</location>
        <topology evidence="1">Multi-pass membrane protein</topology>
    </subcellularLocation>
</comment>
<dbReference type="Pfam" id="PF03595">
    <property type="entry name" value="SLAC1"/>
    <property type="match status" value="1"/>
</dbReference>
<feature type="signal peptide" evidence="11">
    <location>
        <begin position="1"/>
        <end position="19"/>
    </location>
</feature>
<protein>
    <submittedName>
        <fullName evidence="12">Uncharacterized protein</fullName>
    </submittedName>
</protein>
<dbReference type="AlphaFoldDB" id="A0A151RQM6"/>
<evidence type="ECO:0000256" key="4">
    <source>
        <dbReference type="ARBA" id="ARBA00022448"/>
    </source>
</evidence>
<evidence type="ECO:0000256" key="5">
    <source>
        <dbReference type="ARBA" id="ARBA00022475"/>
    </source>
</evidence>
<keyword evidence="11" id="KW-0732">Signal</keyword>
<keyword evidence="8" id="KW-0406">Ion transport</keyword>
<keyword evidence="7 10" id="KW-1133">Transmembrane helix</keyword>
<evidence type="ECO:0000256" key="9">
    <source>
        <dbReference type="ARBA" id="ARBA00023136"/>
    </source>
</evidence>
<reference evidence="12" key="1">
    <citation type="journal article" date="2012" name="Nat. Biotechnol.">
        <title>Draft genome sequence of pigeonpea (Cajanus cajan), an orphan legume crop of resource-poor farmers.</title>
        <authorList>
            <person name="Varshney R.K."/>
            <person name="Chen W."/>
            <person name="Li Y."/>
            <person name="Bharti A.K."/>
            <person name="Saxena R.K."/>
            <person name="Schlueter J.A."/>
            <person name="Donoghue M.T."/>
            <person name="Azam S."/>
            <person name="Fan G."/>
            <person name="Whaley A.M."/>
            <person name="Farmer A.D."/>
            <person name="Sheridan J."/>
            <person name="Iwata A."/>
            <person name="Tuteja R."/>
            <person name="Penmetsa R.V."/>
            <person name="Wu W."/>
            <person name="Upadhyaya H.D."/>
            <person name="Yang S.P."/>
            <person name="Shah T."/>
            <person name="Saxena K.B."/>
            <person name="Michael T."/>
            <person name="McCombie W.R."/>
            <person name="Yang B."/>
            <person name="Zhang G."/>
            <person name="Yang H."/>
            <person name="Wang J."/>
            <person name="Spillane C."/>
            <person name="Cook D.R."/>
            <person name="May G.D."/>
            <person name="Xu X."/>
            <person name="Jackson S.A."/>
        </authorList>
    </citation>
    <scope>NUCLEOTIDE SEQUENCE [LARGE SCALE GENOMIC DNA]</scope>
</reference>
<evidence type="ECO:0000313" key="13">
    <source>
        <dbReference type="Proteomes" id="UP000075243"/>
    </source>
</evidence>
<evidence type="ECO:0000256" key="8">
    <source>
        <dbReference type="ARBA" id="ARBA00023065"/>
    </source>
</evidence>
<comment type="similarity">
    <text evidence="3">Belongs to the SLAC1 S-type anion channel family.</text>
</comment>
<evidence type="ECO:0000256" key="7">
    <source>
        <dbReference type="ARBA" id="ARBA00022989"/>
    </source>
</evidence>
<evidence type="ECO:0000256" key="11">
    <source>
        <dbReference type="SAM" id="SignalP"/>
    </source>
</evidence>
<keyword evidence="4" id="KW-0813">Transport</keyword>
<keyword evidence="6 10" id="KW-0812">Transmembrane</keyword>
<feature type="transmembrane region" description="Helical" evidence="10">
    <location>
        <begin position="36"/>
        <end position="58"/>
    </location>
</feature>
<dbReference type="EMBL" id="KQ483611">
    <property type="protein sequence ID" value="KYP44851.1"/>
    <property type="molecule type" value="Genomic_DNA"/>
</dbReference>
<dbReference type="InterPro" id="IPR030183">
    <property type="entry name" value="SLAC/SLAH"/>
</dbReference>
<dbReference type="GO" id="GO:0006873">
    <property type="term" value="P:intracellular monoatomic ion homeostasis"/>
    <property type="evidence" value="ECO:0007669"/>
    <property type="project" value="InterPro"/>
</dbReference>
<dbReference type="GO" id="GO:0012505">
    <property type="term" value="C:endomembrane system"/>
    <property type="evidence" value="ECO:0007669"/>
    <property type="project" value="UniProtKB-SubCell"/>
</dbReference>
<dbReference type="InterPro" id="IPR004695">
    <property type="entry name" value="SLAC1/Mae1/Ssu1/TehA"/>
</dbReference>
<keyword evidence="5" id="KW-1003">Cell membrane</keyword>
<evidence type="ECO:0000256" key="2">
    <source>
        <dbReference type="ARBA" id="ARBA00004236"/>
    </source>
</evidence>
<dbReference type="Gene3D" id="1.50.10.150">
    <property type="entry name" value="Voltage-dependent anion channel"/>
    <property type="match status" value="1"/>
</dbReference>
<dbReference type="PANTHER" id="PTHR31269">
    <property type="entry name" value="S-TYPE ANION CHANNEL SLAH3"/>
    <property type="match status" value="1"/>
</dbReference>
<dbReference type="InterPro" id="IPR038665">
    <property type="entry name" value="Voltage-dep_anion_channel_sf"/>
</dbReference>
<evidence type="ECO:0000256" key="3">
    <source>
        <dbReference type="ARBA" id="ARBA00007808"/>
    </source>
</evidence>
<organism evidence="12 13">
    <name type="scientific">Cajanus cajan</name>
    <name type="common">Pigeon pea</name>
    <name type="synonym">Cajanus indicus</name>
    <dbReference type="NCBI Taxonomy" id="3821"/>
    <lineage>
        <taxon>Eukaryota</taxon>
        <taxon>Viridiplantae</taxon>
        <taxon>Streptophyta</taxon>
        <taxon>Embryophyta</taxon>
        <taxon>Tracheophyta</taxon>
        <taxon>Spermatophyta</taxon>
        <taxon>Magnoliopsida</taxon>
        <taxon>eudicotyledons</taxon>
        <taxon>Gunneridae</taxon>
        <taxon>Pentapetalae</taxon>
        <taxon>rosids</taxon>
        <taxon>fabids</taxon>
        <taxon>Fabales</taxon>
        <taxon>Fabaceae</taxon>
        <taxon>Papilionoideae</taxon>
        <taxon>50 kb inversion clade</taxon>
        <taxon>NPAAA clade</taxon>
        <taxon>indigoferoid/millettioid clade</taxon>
        <taxon>Phaseoleae</taxon>
        <taxon>Cajanus</taxon>
    </lineage>
</organism>
<dbReference type="OMA" id="HTCLAET"/>
<dbReference type="Gramene" id="C.cajan_31411.t">
    <property type="protein sequence ID" value="C.cajan_31411.t.cds1"/>
    <property type="gene ID" value="C.cajan_31411"/>
</dbReference>
<dbReference type="Proteomes" id="UP000075243">
    <property type="component" value="Unassembled WGS sequence"/>
</dbReference>
<proteinExistence type="inferred from homology"/>
<dbReference type="GO" id="GO:0005886">
    <property type="term" value="C:plasma membrane"/>
    <property type="evidence" value="ECO:0007669"/>
    <property type="project" value="UniProtKB-SubCell"/>
</dbReference>
<name>A0A151RQM6_CAJCA</name>
<evidence type="ECO:0000313" key="12">
    <source>
        <dbReference type="EMBL" id="KYP44851.1"/>
    </source>
</evidence>
<feature type="chain" id="PRO_5007588054" evidence="11">
    <location>
        <begin position="20"/>
        <end position="81"/>
    </location>
</feature>
<dbReference type="PANTHER" id="PTHR31269:SF62">
    <property type="entry name" value="C4-DICARBOXYLATE TRANSPORTER_MALIC ACID PROTEIN"/>
    <property type="match status" value="1"/>
</dbReference>
<dbReference type="STRING" id="3821.A0A151RQM6"/>
<accession>A0A151RQM6</accession>